<dbReference type="RefSeq" id="XP_035350023.1">
    <property type="nucleotide sequence ID" value="XM_035494130.1"/>
</dbReference>
<dbReference type="Proteomes" id="UP000509510">
    <property type="component" value="Chromosome VI"/>
</dbReference>
<dbReference type="InterPro" id="IPR004843">
    <property type="entry name" value="Calcineurin-like_PHP"/>
</dbReference>
<feature type="domain" description="Calcineurin-like phosphoesterase" evidence="1">
    <location>
        <begin position="31"/>
        <end position="220"/>
    </location>
</feature>
<evidence type="ECO:0000259" key="1">
    <source>
        <dbReference type="Pfam" id="PF00149"/>
    </source>
</evidence>
<organism evidence="2 3">
    <name type="scientific">Talaromyces rugulosus</name>
    <name type="common">Penicillium rugulosum</name>
    <dbReference type="NCBI Taxonomy" id="121627"/>
    <lineage>
        <taxon>Eukaryota</taxon>
        <taxon>Fungi</taxon>
        <taxon>Dikarya</taxon>
        <taxon>Ascomycota</taxon>
        <taxon>Pezizomycotina</taxon>
        <taxon>Eurotiomycetes</taxon>
        <taxon>Eurotiomycetidae</taxon>
        <taxon>Eurotiales</taxon>
        <taxon>Trichocomaceae</taxon>
        <taxon>Talaromyces</taxon>
        <taxon>Talaromyces sect. Islandici</taxon>
    </lineage>
</organism>
<dbReference type="AlphaFoldDB" id="A0A7H8RBL5"/>
<dbReference type="SUPFAM" id="SSF56300">
    <property type="entry name" value="Metallo-dependent phosphatases"/>
    <property type="match status" value="1"/>
</dbReference>
<gene>
    <name evidence="2" type="ORF">TRUGW13939_11020</name>
</gene>
<evidence type="ECO:0000313" key="3">
    <source>
        <dbReference type="Proteomes" id="UP000509510"/>
    </source>
</evidence>
<sequence length="258" mass="29941">MSEVSREFQVWSDLYIDLGGNYHLTFPKCAPYLILAGDIGRLKDYDKYLEFIKAQTDRFSTVFLVLGNYEYYGGDLRDGRAAAGRLEQEKVLQGKLVVLDQRRYDVPWTDITFLGCTLWDPINNPDDEELAKSQTKDHIEIKGWDKNRHHELFLQHVEWLTKQVTEIQEQDKTAQAKRKIVVISHHPPCFDLDRTLLVFTSVPKPFNGVHAWVSGHTHSYKRKGSFDFKKTGVHFVSNQQAHPDCRNVSFDKEKVITL</sequence>
<keyword evidence="3" id="KW-1185">Reference proteome</keyword>
<dbReference type="GeneID" id="55998499"/>
<dbReference type="KEGG" id="trg:TRUGW13939_11020"/>
<reference evidence="3" key="1">
    <citation type="submission" date="2020-06" db="EMBL/GenBank/DDBJ databases">
        <title>A chromosome-scale genome assembly of Talaromyces rugulosus W13939.</title>
        <authorList>
            <person name="Wang B."/>
            <person name="Guo L."/>
            <person name="Ye K."/>
            <person name="Wang L."/>
        </authorList>
    </citation>
    <scope>NUCLEOTIDE SEQUENCE [LARGE SCALE GENOMIC DNA]</scope>
    <source>
        <strain evidence="3">W13939</strain>
    </source>
</reference>
<evidence type="ECO:0000313" key="2">
    <source>
        <dbReference type="EMBL" id="QKX63849.1"/>
    </source>
</evidence>
<proteinExistence type="predicted"/>
<dbReference type="InterPro" id="IPR029052">
    <property type="entry name" value="Metallo-depent_PP-like"/>
</dbReference>
<protein>
    <recommendedName>
        <fullName evidence="1">Calcineurin-like phosphoesterase domain-containing protein</fullName>
    </recommendedName>
</protein>
<dbReference type="Gene3D" id="3.60.21.10">
    <property type="match status" value="1"/>
</dbReference>
<dbReference type="PANTHER" id="PTHR37844:SF2">
    <property type="entry name" value="SER_THR PROTEIN PHOSPHATASE SUPERFAMILY (AFU_ORTHOLOGUE AFUA_1G14840)"/>
    <property type="match status" value="1"/>
</dbReference>
<accession>A0A7H8RBL5</accession>
<dbReference type="EMBL" id="CP055903">
    <property type="protein sequence ID" value="QKX63849.1"/>
    <property type="molecule type" value="Genomic_DNA"/>
</dbReference>
<name>A0A7H8RBL5_TALRU</name>
<dbReference type="GO" id="GO:0016787">
    <property type="term" value="F:hydrolase activity"/>
    <property type="evidence" value="ECO:0007669"/>
    <property type="project" value="InterPro"/>
</dbReference>
<dbReference type="OrthoDB" id="550558at2759"/>
<dbReference type="PANTHER" id="PTHR37844">
    <property type="entry name" value="SER/THR PROTEIN PHOSPHATASE SUPERFAMILY (AFU_ORTHOLOGUE AFUA_1G14840)"/>
    <property type="match status" value="1"/>
</dbReference>
<dbReference type="Pfam" id="PF00149">
    <property type="entry name" value="Metallophos"/>
    <property type="match status" value="1"/>
</dbReference>